<proteinExistence type="predicted"/>
<evidence type="ECO:0000313" key="3">
    <source>
        <dbReference type="Proteomes" id="UP000502699"/>
    </source>
</evidence>
<reference evidence="3" key="1">
    <citation type="submission" date="2020-01" db="EMBL/GenBank/DDBJ databases">
        <title>Caldichromatium gen. nov., sp. nov., a thermophilic purple sulfur bacterium member of the family Chromatiaceae isolated from Nakabusa hot spring, Japan.</title>
        <authorList>
            <person name="Saini M.K."/>
            <person name="Hanada S."/>
            <person name="Tank M."/>
        </authorList>
    </citation>
    <scope>NUCLEOTIDE SEQUENCE [LARGE SCALE GENOMIC DNA]</scope>
    <source>
        <strain evidence="3">No.7</strain>
    </source>
</reference>
<accession>A0A6G7VB26</accession>
<keyword evidence="1" id="KW-1133">Transmembrane helix</keyword>
<dbReference type="Proteomes" id="UP000502699">
    <property type="component" value="Chromosome"/>
</dbReference>
<sequence length="147" mass="15155">MIEEAATVIAVEGEWAQVSAMRQAACGQCGAQGACGTAMIARLFPGHDSVLRVHNPIGARVGERVALGLATGVMLRLTALAYLMPAAALILGAVLGERLGGPHAGPASILGALSGLGLAFWLLGIYSLRLARQPAHQPVILRRLDDA</sequence>
<feature type="transmembrane region" description="Helical" evidence="1">
    <location>
        <begin position="73"/>
        <end position="95"/>
    </location>
</feature>
<dbReference type="InterPro" id="IPR007359">
    <property type="entry name" value="SigmaE_reg_RseC_MucC"/>
</dbReference>
<protein>
    <submittedName>
        <fullName evidence="2">SoxR reducing system RseC family protein</fullName>
    </submittedName>
</protein>
<name>A0A6G7VB26_9GAMM</name>
<dbReference type="PANTHER" id="PTHR35867">
    <property type="entry name" value="PROTEIN RSEC"/>
    <property type="match status" value="1"/>
</dbReference>
<dbReference type="PIRSF" id="PIRSF004923">
    <property type="entry name" value="RseC"/>
    <property type="match status" value="1"/>
</dbReference>
<organism evidence="2 3">
    <name type="scientific">Caldichromatium japonicum</name>
    <dbReference type="NCBI Taxonomy" id="2699430"/>
    <lineage>
        <taxon>Bacteria</taxon>
        <taxon>Pseudomonadati</taxon>
        <taxon>Pseudomonadota</taxon>
        <taxon>Gammaproteobacteria</taxon>
        <taxon>Chromatiales</taxon>
        <taxon>Chromatiaceae</taxon>
        <taxon>Caldichromatium</taxon>
    </lineage>
</organism>
<dbReference type="EMBL" id="CP048029">
    <property type="protein sequence ID" value="QIK37110.1"/>
    <property type="molecule type" value="Genomic_DNA"/>
</dbReference>
<dbReference type="Pfam" id="PF04246">
    <property type="entry name" value="RseC_MucC"/>
    <property type="match status" value="1"/>
</dbReference>
<dbReference type="InterPro" id="IPR026268">
    <property type="entry name" value="RseC"/>
</dbReference>
<evidence type="ECO:0000256" key="1">
    <source>
        <dbReference type="SAM" id="Phobius"/>
    </source>
</evidence>
<evidence type="ECO:0000313" key="2">
    <source>
        <dbReference type="EMBL" id="QIK37110.1"/>
    </source>
</evidence>
<keyword evidence="1" id="KW-0812">Transmembrane</keyword>
<dbReference type="AlphaFoldDB" id="A0A6G7VB26"/>
<dbReference type="PANTHER" id="PTHR35867:SF1">
    <property type="entry name" value="PROTEIN RSEC"/>
    <property type="match status" value="1"/>
</dbReference>
<keyword evidence="3" id="KW-1185">Reference proteome</keyword>
<dbReference type="KEGG" id="cjap:GWK36_02830"/>
<keyword evidence="1" id="KW-0472">Membrane</keyword>
<dbReference type="RefSeq" id="WP_166269883.1">
    <property type="nucleotide sequence ID" value="NZ_CP048029.1"/>
</dbReference>
<gene>
    <name evidence="2" type="ORF">GWK36_02830</name>
</gene>
<feature type="transmembrane region" description="Helical" evidence="1">
    <location>
        <begin position="107"/>
        <end position="128"/>
    </location>
</feature>